<feature type="transmembrane region" description="Helical" evidence="9">
    <location>
        <begin position="135"/>
        <end position="157"/>
    </location>
</feature>
<keyword evidence="10" id="KW-0378">Hydrolase</keyword>
<name>A0A1J5S9T0_9ZZZZ</name>
<evidence type="ECO:0000256" key="8">
    <source>
        <dbReference type="ARBA" id="ARBA00023136"/>
    </source>
</evidence>
<dbReference type="PIRSF" id="PIRSF001294">
    <property type="entry name" value="K_ATPaseA"/>
    <property type="match status" value="1"/>
</dbReference>
<dbReference type="GO" id="GO:0008556">
    <property type="term" value="F:P-type potassium transmembrane transporter activity"/>
    <property type="evidence" value="ECO:0007669"/>
    <property type="project" value="InterPro"/>
</dbReference>
<proteinExistence type="inferred from homology"/>
<evidence type="ECO:0000256" key="3">
    <source>
        <dbReference type="ARBA" id="ARBA00022538"/>
    </source>
</evidence>
<evidence type="ECO:0000313" key="10">
    <source>
        <dbReference type="EMBL" id="OIR05257.1"/>
    </source>
</evidence>
<keyword evidence="4 9" id="KW-0812">Transmembrane</keyword>
<comment type="caution">
    <text evidence="10">The sequence shown here is derived from an EMBL/GenBank/DDBJ whole genome shotgun (WGS) entry which is preliminary data.</text>
</comment>
<evidence type="ECO:0000256" key="2">
    <source>
        <dbReference type="ARBA" id="ARBA00022475"/>
    </source>
</evidence>
<sequence length="599" mass="64175">MNEPLSWIQLALYCGLLLLITKPLGLYLVAVLERGKTWLDPVVRPIERLTYRVCGIDPEREQGWIGYTVSLMAFTLVGILFTYFILRYQGRLPLNPQHLPGLPGHLAFDTAVSFATNTNWQSYGGESTMSYFSQMVGLTIHNFTSAAAGIAIAAALVRGIARHSTKAIGNFWVDTVRTTYYLLLPLCLVFALFLVSQGMIQNFRPYTVAKTYEPYTVQVQKTDARGNPVVGADGKPVMVDQSVDTQTIVQGPMASQVAIKMLGTNGGGYTNANAAHPYENPTPLSNFIQILSIFAIPSALTYYLGRVVKNQRHGWAVWSAMFVLFLAGALVCWKAEAAGNPIHQRLGVSAADGNMEGKEVRFGVFNSALFATITTDASCGAVNSMHDSFTPLGGLVPLFNIETGEVIFGGVGAGLYGMLIFVVLAVFIAGLMVGRTPEYLGKKIEAYDVKLVMLVLMVLAAAILGFTAVACSTAWGRAGLNNAGPHGFSEMLYAYSSAVGNNGSAFAGLSAGTPAWDVTLGIAMLIGRFLMIVPIMALAGNLAGKRLVPASAGTFRTEGFTFVVLLLGTVLLVGALTFLPALAMGPVVEHFLMRAGTLF</sequence>
<feature type="transmembrane region" description="Helical" evidence="9">
    <location>
        <begin position="406"/>
        <end position="431"/>
    </location>
</feature>
<dbReference type="PANTHER" id="PTHR30607">
    <property type="entry name" value="POTASSIUM-TRANSPORTING ATPASE A CHAIN"/>
    <property type="match status" value="1"/>
</dbReference>
<accession>A0A1J5S9T0</accession>
<feature type="transmembrane region" description="Helical" evidence="9">
    <location>
        <begin position="6"/>
        <end position="29"/>
    </location>
</feature>
<dbReference type="AlphaFoldDB" id="A0A1J5S9T0"/>
<keyword evidence="3" id="KW-0633">Potassium transport</keyword>
<keyword evidence="7" id="KW-0406">Ion transport</keyword>
<keyword evidence="1" id="KW-0813">Transport</keyword>
<dbReference type="Pfam" id="PF03814">
    <property type="entry name" value="KdpA"/>
    <property type="match status" value="1"/>
</dbReference>
<reference evidence="10" key="1">
    <citation type="submission" date="2016-10" db="EMBL/GenBank/DDBJ databases">
        <title>Sequence of Gallionella enrichment culture.</title>
        <authorList>
            <person name="Poehlein A."/>
            <person name="Muehling M."/>
            <person name="Daniel R."/>
        </authorList>
    </citation>
    <scope>NUCLEOTIDE SEQUENCE</scope>
</reference>
<evidence type="ECO:0000256" key="5">
    <source>
        <dbReference type="ARBA" id="ARBA00022958"/>
    </source>
</evidence>
<feature type="transmembrane region" description="Helical" evidence="9">
    <location>
        <begin position="178"/>
        <end position="200"/>
    </location>
</feature>
<evidence type="ECO:0000256" key="1">
    <source>
        <dbReference type="ARBA" id="ARBA00022448"/>
    </source>
</evidence>
<keyword evidence="8 9" id="KW-0472">Membrane</keyword>
<keyword evidence="6 9" id="KW-1133">Transmembrane helix</keyword>
<keyword evidence="5" id="KW-0630">Potassium</keyword>
<dbReference type="InterPro" id="IPR004623">
    <property type="entry name" value="KdpA"/>
</dbReference>
<dbReference type="HAMAP" id="MF_00275">
    <property type="entry name" value="KdpA"/>
    <property type="match status" value="1"/>
</dbReference>
<dbReference type="GO" id="GO:0005886">
    <property type="term" value="C:plasma membrane"/>
    <property type="evidence" value="ECO:0007669"/>
    <property type="project" value="TreeGrafter"/>
</dbReference>
<organism evidence="10">
    <name type="scientific">mine drainage metagenome</name>
    <dbReference type="NCBI Taxonomy" id="410659"/>
    <lineage>
        <taxon>unclassified sequences</taxon>
        <taxon>metagenomes</taxon>
        <taxon>ecological metagenomes</taxon>
    </lineage>
</organism>
<gene>
    <name evidence="10" type="primary">kdpA_5</name>
    <name evidence="10" type="ORF">GALL_125690</name>
</gene>
<dbReference type="EC" id="3.6.3.12" evidence="10"/>
<dbReference type="GO" id="GO:0016787">
    <property type="term" value="F:hydrolase activity"/>
    <property type="evidence" value="ECO:0007669"/>
    <property type="project" value="UniProtKB-KW"/>
</dbReference>
<dbReference type="NCBIfam" id="TIGR00680">
    <property type="entry name" value="kdpA"/>
    <property type="match status" value="1"/>
</dbReference>
<feature type="transmembrane region" description="Helical" evidence="9">
    <location>
        <begin position="316"/>
        <end position="336"/>
    </location>
</feature>
<feature type="transmembrane region" description="Helical" evidence="9">
    <location>
        <begin position="287"/>
        <end position="304"/>
    </location>
</feature>
<evidence type="ECO:0000256" key="6">
    <source>
        <dbReference type="ARBA" id="ARBA00022989"/>
    </source>
</evidence>
<feature type="transmembrane region" description="Helical" evidence="9">
    <location>
        <begin position="451"/>
        <end position="475"/>
    </location>
</feature>
<dbReference type="PANTHER" id="PTHR30607:SF2">
    <property type="entry name" value="POTASSIUM-TRANSPORTING ATPASE POTASSIUM-BINDING SUBUNIT"/>
    <property type="match status" value="1"/>
</dbReference>
<evidence type="ECO:0000256" key="7">
    <source>
        <dbReference type="ARBA" id="ARBA00023065"/>
    </source>
</evidence>
<feature type="transmembrane region" description="Helical" evidence="9">
    <location>
        <begin position="518"/>
        <end position="539"/>
    </location>
</feature>
<evidence type="ECO:0000256" key="4">
    <source>
        <dbReference type="ARBA" id="ARBA00022692"/>
    </source>
</evidence>
<keyword evidence="2" id="KW-1003">Cell membrane</keyword>
<evidence type="ECO:0000256" key="9">
    <source>
        <dbReference type="SAM" id="Phobius"/>
    </source>
</evidence>
<feature type="transmembrane region" description="Helical" evidence="9">
    <location>
        <begin position="64"/>
        <end position="86"/>
    </location>
</feature>
<protein>
    <submittedName>
        <fullName evidence="10">Potassium-transporting ATPase A chain</fullName>
        <ecNumber evidence="10">3.6.3.12</ecNumber>
    </submittedName>
</protein>
<feature type="transmembrane region" description="Helical" evidence="9">
    <location>
        <begin position="560"/>
        <end position="583"/>
    </location>
</feature>
<dbReference type="EMBL" id="MLJW01000051">
    <property type="protein sequence ID" value="OIR05257.1"/>
    <property type="molecule type" value="Genomic_DNA"/>
</dbReference>